<dbReference type="InterPro" id="IPR036412">
    <property type="entry name" value="HAD-like_sf"/>
</dbReference>
<evidence type="ECO:0000313" key="1">
    <source>
        <dbReference type="EMBL" id="RKI93775.1"/>
    </source>
</evidence>
<dbReference type="GO" id="GO:0000287">
    <property type="term" value="F:magnesium ion binding"/>
    <property type="evidence" value="ECO:0007669"/>
    <property type="project" value="TreeGrafter"/>
</dbReference>
<dbReference type="Pfam" id="PF08282">
    <property type="entry name" value="Hydrolase_3"/>
    <property type="match status" value="1"/>
</dbReference>
<gene>
    <name evidence="1" type="ORF">D7V94_02275</name>
</gene>
<dbReference type="OrthoDB" id="9814970at2"/>
<dbReference type="Proteomes" id="UP000280696">
    <property type="component" value="Unassembled WGS sequence"/>
</dbReference>
<dbReference type="SFLD" id="SFLDS00003">
    <property type="entry name" value="Haloacid_Dehalogenase"/>
    <property type="match status" value="1"/>
</dbReference>
<dbReference type="PANTHER" id="PTHR10000:SF8">
    <property type="entry name" value="HAD SUPERFAMILY HYDROLASE-LIKE, TYPE 3"/>
    <property type="match status" value="1"/>
</dbReference>
<accession>A0A3A9B4S3</accession>
<organism evidence="1 2">
    <name type="scientific">Parablautia intestinalis</name>
    <dbReference type="NCBI Taxonomy" id="2320100"/>
    <lineage>
        <taxon>Bacteria</taxon>
        <taxon>Bacillati</taxon>
        <taxon>Bacillota</taxon>
        <taxon>Clostridia</taxon>
        <taxon>Lachnospirales</taxon>
        <taxon>Lachnospiraceae</taxon>
        <taxon>Parablautia</taxon>
    </lineage>
</organism>
<dbReference type="GO" id="GO:0005829">
    <property type="term" value="C:cytosol"/>
    <property type="evidence" value="ECO:0007669"/>
    <property type="project" value="TreeGrafter"/>
</dbReference>
<sequence>MAIRLIASDVDGTLIQDSTPNLYPEMEEAIKRLKERGILFCAASGRQYQSLENVFRNVADDIAYIAENGAQIRYRHRNVSVTPMKREDVEGIIKMLRPYYGECEAVISTPEGSLVESRNQTFIDLLTYGYHNTFRRVKDVLEQEDEIIKIAVYHRDSIRELGESRFIPAWEKNVKACMAGEEWVDFMDKSVDKGNGLKILEDYLGIGRQEAMAFGDNDNDIGMMQAAGESYAVDTAPEHVKKAAGAVCPGWRKKGVYQIIQAKIFGE</sequence>
<dbReference type="NCBIfam" id="TIGR01484">
    <property type="entry name" value="HAD-SF-IIB"/>
    <property type="match status" value="1"/>
</dbReference>
<dbReference type="NCBIfam" id="TIGR00099">
    <property type="entry name" value="Cof-subfamily"/>
    <property type="match status" value="1"/>
</dbReference>
<keyword evidence="2" id="KW-1185">Reference proteome</keyword>
<protein>
    <submittedName>
        <fullName evidence="1">HAD family phosphatase</fullName>
    </submittedName>
</protein>
<dbReference type="GO" id="GO:0016791">
    <property type="term" value="F:phosphatase activity"/>
    <property type="evidence" value="ECO:0007669"/>
    <property type="project" value="TreeGrafter"/>
</dbReference>
<proteinExistence type="predicted"/>
<dbReference type="SUPFAM" id="SSF56784">
    <property type="entry name" value="HAD-like"/>
    <property type="match status" value="1"/>
</dbReference>
<dbReference type="InterPro" id="IPR023214">
    <property type="entry name" value="HAD_sf"/>
</dbReference>
<dbReference type="InterPro" id="IPR000150">
    <property type="entry name" value="Cof"/>
</dbReference>
<dbReference type="SFLD" id="SFLDG01140">
    <property type="entry name" value="C2.B:_Phosphomannomutase_and_P"/>
    <property type="match status" value="1"/>
</dbReference>
<dbReference type="Gene3D" id="3.40.50.1000">
    <property type="entry name" value="HAD superfamily/HAD-like"/>
    <property type="match status" value="1"/>
</dbReference>
<reference evidence="1 2" key="1">
    <citation type="submission" date="2018-09" db="EMBL/GenBank/DDBJ databases">
        <title>Murine metabolic-syndrome-specific gut microbial biobank.</title>
        <authorList>
            <person name="Liu C."/>
        </authorList>
    </citation>
    <scope>NUCLEOTIDE SEQUENCE [LARGE SCALE GENOMIC DNA]</scope>
    <source>
        <strain evidence="1 2">0.1xD8-82</strain>
    </source>
</reference>
<dbReference type="InterPro" id="IPR006379">
    <property type="entry name" value="HAD-SF_hydro_IIB"/>
</dbReference>
<name>A0A3A9B4S3_9FIRM</name>
<evidence type="ECO:0000313" key="2">
    <source>
        <dbReference type="Proteomes" id="UP000280696"/>
    </source>
</evidence>
<dbReference type="Gene3D" id="3.30.1240.10">
    <property type="match status" value="1"/>
</dbReference>
<dbReference type="PANTHER" id="PTHR10000">
    <property type="entry name" value="PHOSPHOSERINE PHOSPHATASE"/>
    <property type="match status" value="1"/>
</dbReference>
<dbReference type="AlphaFoldDB" id="A0A3A9B4S3"/>
<comment type="caution">
    <text evidence="1">The sequence shown here is derived from an EMBL/GenBank/DDBJ whole genome shotgun (WGS) entry which is preliminary data.</text>
</comment>
<dbReference type="EMBL" id="RAYQ01000002">
    <property type="protein sequence ID" value="RKI93775.1"/>
    <property type="molecule type" value="Genomic_DNA"/>
</dbReference>